<organism evidence="2 3">
    <name type="scientific">Crotalaria pallida</name>
    <name type="common">Smooth rattlebox</name>
    <name type="synonym">Crotalaria striata</name>
    <dbReference type="NCBI Taxonomy" id="3830"/>
    <lineage>
        <taxon>Eukaryota</taxon>
        <taxon>Viridiplantae</taxon>
        <taxon>Streptophyta</taxon>
        <taxon>Embryophyta</taxon>
        <taxon>Tracheophyta</taxon>
        <taxon>Spermatophyta</taxon>
        <taxon>Magnoliopsida</taxon>
        <taxon>eudicotyledons</taxon>
        <taxon>Gunneridae</taxon>
        <taxon>Pentapetalae</taxon>
        <taxon>rosids</taxon>
        <taxon>fabids</taxon>
        <taxon>Fabales</taxon>
        <taxon>Fabaceae</taxon>
        <taxon>Papilionoideae</taxon>
        <taxon>50 kb inversion clade</taxon>
        <taxon>genistoids sensu lato</taxon>
        <taxon>core genistoids</taxon>
        <taxon>Crotalarieae</taxon>
        <taxon>Crotalaria</taxon>
    </lineage>
</organism>
<sequence length="250" mass="27169">MARRGSNPRFVLIVVLTLVLSLMCQEIASTGRLRSKEGCTTTSSASIACHVKGIGLNEALETKDYGEGDESPPQFDYDYDFYRKHGDIPSPGRFGDIVHKFRVISRWAMILCCNGFWTNLVSGLLHMYPLLLSLYNISSPTPVNLQPLSHNRDQPHHLLVLPPAPSLPPQHLSPATSISFTPSPALSSLYCAADPLLRSSSSLSHLATLAQNLATEASPGSSSSFWFASHPSVLSNLSVLIFSTVPCSFV</sequence>
<keyword evidence="3" id="KW-1185">Reference proteome</keyword>
<dbReference type="AlphaFoldDB" id="A0AAN9ILW0"/>
<dbReference type="EMBL" id="JAYWIO010000002">
    <property type="protein sequence ID" value="KAK7282432.1"/>
    <property type="molecule type" value="Genomic_DNA"/>
</dbReference>
<evidence type="ECO:0000256" key="1">
    <source>
        <dbReference type="SAM" id="SignalP"/>
    </source>
</evidence>
<protein>
    <submittedName>
        <fullName evidence="2">Uncharacterized protein</fullName>
    </submittedName>
</protein>
<feature type="chain" id="PRO_5043002580" evidence="1">
    <location>
        <begin position="25"/>
        <end position="250"/>
    </location>
</feature>
<gene>
    <name evidence="2" type="ORF">RIF29_11187</name>
</gene>
<keyword evidence="1" id="KW-0732">Signal</keyword>
<name>A0AAN9ILW0_CROPI</name>
<accession>A0AAN9ILW0</accession>
<comment type="caution">
    <text evidence="2">The sequence shown here is derived from an EMBL/GenBank/DDBJ whole genome shotgun (WGS) entry which is preliminary data.</text>
</comment>
<reference evidence="2 3" key="1">
    <citation type="submission" date="2024-01" db="EMBL/GenBank/DDBJ databases">
        <title>The genomes of 5 underutilized Papilionoideae crops provide insights into root nodulation and disease resistanc.</title>
        <authorList>
            <person name="Yuan L."/>
        </authorList>
    </citation>
    <scope>NUCLEOTIDE SEQUENCE [LARGE SCALE GENOMIC DNA]</scope>
    <source>
        <strain evidence="2">ZHUSHIDOU_FW_LH</strain>
        <tissue evidence="2">Leaf</tissue>
    </source>
</reference>
<dbReference type="Proteomes" id="UP001372338">
    <property type="component" value="Unassembled WGS sequence"/>
</dbReference>
<evidence type="ECO:0000313" key="2">
    <source>
        <dbReference type="EMBL" id="KAK7282432.1"/>
    </source>
</evidence>
<feature type="signal peptide" evidence="1">
    <location>
        <begin position="1"/>
        <end position="24"/>
    </location>
</feature>
<evidence type="ECO:0000313" key="3">
    <source>
        <dbReference type="Proteomes" id="UP001372338"/>
    </source>
</evidence>
<proteinExistence type="predicted"/>